<dbReference type="AlphaFoldDB" id="A0A6C1U308"/>
<reference evidence="5 6" key="1">
    <citation type="submission" date="2018-12" db="EMBL/GenBank/DDBJ databases">
        <title>Corynebacterium sanguinis sp. nov., a clinically-associated and environmental corynebacterium.</title>
        <authorList>
            <person name="Gonzales-Siles L."/>
            <person name="Jaen-Luchoro D."/>
            <person name="Cardew S."/>
            <person name="Inganas E."/>
            <person name="Ohlen M."/>
            <person name="Jensie-Markopolous S."/>
            <person name="Pinyeiro-Iglesias B."/>
            <person name="Molin K."/>
            <person name="Skovbjerg S."/>
            <person name="Svensson-Stadler L."/>
            <person name="Funke G."/>
            <person name="Moore E.R.B."/>
        </authorList>
    </citation>
    <scope>NUCLEOTIDE SEQUENCE [LARGE SCALE GENOMIC DNA]</scope>
    <source>
        <strain evidence="5 6">58734</strain>
    </source>
</reference>
<evidence type="ECO:0000259" key="4">
    <source>
        <dbReference type="Pfam" id="PF00135"/>
    </source>
</evidence>
<dbReference type="Pfam" id="PF00135">
    <property type="entry name" value="COesterase"/>
    <property type="match status" value="1"/>
</dbReference>
<evidence type="ECO:0000256" key="2">
    <source>
        <dbReference type="ARBA" id="ARBA00022801"/>
    </source>
</evidence>
<dbReference type="EC" id="3.1.1.-" evidence="3"/>
<organism evidence="5 6">
    <name type="scientific">Corynebacterium sanguinis</name>
    <dbReference type="NCBI Taxonomy" id="2594913"/>
    <lineage>
        <taxon>Bacteria</taxon>
        <taxon>Bacillati</taxon>
        <taxon>Actinomycetota</taxon>
        <taxon>Actinomycetes</taxon>
        <taxon>Mycobacteriales</taxon>
        <taxon>Corynebacteriaceae</taxon>
        <taxon>Corynebacterium</taxon>
    </lineage>
</organism>
<dbReference type="InterPro" id="IPR002018">
    <property type="entry name" value="CarbesteraseB"/>
</dbReference>
<dbReference type="EMBL" id="RXIR01000006">
    <property type="protein sequence ID" value="TVS29263.1"/>
    <property type="molecule type" value="Genomic_DNA"/>
</dbReference>
<comment type="caution">
    <text evidence="5">The sequence shown here is derived from an EMBL/GenBank/DDBJ whole genome shotgun (WGS) entry which is preliminary data.</text>
</comment>
<protein>
    <recommendedName>
        <fullName evidence="3">Carboxylic ester hydrolase</fullName>
        <ecNumber evidence="3">3.1.1.-</ecNumber>
    </recommendedName>
</protein>
<dbReference type="Gene3D" id="3.40.50.1820">
    <property type="entry name" value="alpha/beta hydrolase"/>
    <property type="match status" value="1"/>
</dbReference>
<dbReference type="InterPro" id="IPR050309">
    <property type="entry name" value="Type-B_Carboxylest/Lipase"/>
</dbReference>
<dbReference type="PROSITE" id="PS00122">
    <property type="entry name" value="CARBOXYLESTERASE_B_1"/>
    <property type="match status" value="1"/>
</dbReference>
<dbReference type="OrthoDB" id="3199405at2"/>
<dbReference type="Proteomes" id="UP000336646">
    <property type="component" value="Unassembled WGS sequence"/>
</dbReference>
<dbReference type="InterPro" id="IPR019826">
    <property type="entry name" value="Carboxylesterase_B_AS"/>
</dbReference>
<evidence type="ECO:0000256" key="3">
    <source>
        <dbReference type="RuleBase" id="RU361235"/>
    </source>
</evidence>
<keyword evidence="2 3" id="KW-0378">Hydrolase</keyword>
<evidence type="ECO:0000256" key="1">
    <source>
        <dbReference type="ARBA" id="ARBA00005964"/>
    </source>
</evidence>
<name>A0A6C1U308_9CORY</name>
<proteinExistence type="inferred from homology"/>
<evidence type="ECO:0000313" key="5">
    <source>
        <dbReference type="EMBL" id="TVS29263.1"/>
    </source>
</evidence>
<gene>
    <name evidence="5" type="ORF">EKI59_04210</name>
</gene>
<dbReference type="RefSeq" id="WP_144772823.1">
    <property type="nucleotide sequence ID" value="NZ_JALXLQ010000005.1"/>
</dbReference>
<dbReference type="PANTHER" id="PTHR11559">
    <property type="entry name" value="CARBOXYLESTERASE"/>
    <property type="match status" value="1"/>
</dbReference>
<comment type="similarity">
    <text evidence="1 3">Belongs to the type-B carboxylesterase/lipase family.</text>
</comment>
<evidence type="ECO:0000313" key="6">
    <source>
        <dbReference type="Proteomes" id="UP000336646"/>
    </source>
</evidence>
<accession>A0A6C1U308</accession>
<sequence>MKTAEVTCPAGTVVGVVDGAARDFHSIEYSHISSPFSDAVPAARGLLIDATTPRPEKTALSITTPASATDADDLPVMVWIHGGRFEIGSHADPDTGAGAFAAQGVIQVRLGYRLDLAGLVQFPDDDPAHFRAAHDCQLGLEWVQKNIEAFGGDPTNITLVGQSAGANLVLWLTRRDHYRGAFRRAVALSPAFPRQTFGQRKASLRASLSMPITREKLSAADPRRLARGYRRFRTRHVTDLALGPGPLDPAELAEVDIVVTSTRDEFYRSGARTDAMGLGAATVSTIGRFMGLAPGAASAYLEACRAIDPKHTMGRFLSDSLIRRFVDRVAEGAPGRVWQAEFVSESGAPAHHCDELPSLFAQGPYEPGTGLNAAMARYCATGEPGWPPYQPGRSVLRTDFSCTAPKLVDDPLGYVRKAFNA</sequence>
<feature type="domain" description="Carboxylesterase type B" evidence="4">
    <location>
        <begin position="60"/>
        <end position="193"/>
    </location>
</feature>
<dbReference type="InterPro" id="IPR029058">
    <property type="entry name" value="AB_hydrolase_fold"/>
</dbReference>
<dbReference type="SUPFAM" id="SSF53474">
    <property type="entry name" value="alpha/beta-Hydrolases"/>
    <property type="match status" value="1"/>
</dbReference>
<dbReference type="GO" id="GO:0016787">
    <property type="term" value="F:hydrolase activity"/>
    <property type="evidence" value="ECO:0007669"/>
    <property type="project" value="UniProtKB-KW"/>
</dbReference>